<reference evidence="2 3" key="1">
    <citation type="journal article" date="2008" name="Proc. Natl. Acad. Sci. U.S.A.">
        <title>Niche adaptation and genome expansion in the chlorophyll d-producing cyanobacterium Acaryochloris marina.</title>
        <authorList>
            <person name="Swingley W.D."/>
            <person name="Chen M."/>
            <person name="Cheung P.C."/>
            <person name="Conrad A.L."/>
            <person name="Dejesa L.C."/>
            <person name="Hao J."/>
            <person name="Honchak B.M."/>
            <person name="Karbach L.E."/>
            <person name="Kurdoglu A."/>
            <person name="Lahiri S."/>
            <person name="Mastrian S.D."/>
            <person name="Miyashita H."/>
            <person name="Page L."/>
            <person name="Ramakrishna P."/>
            <person name="Satoh S."/>
            <person name="Sattley W.M."/>
            <person name="Shimada Y."/>
            <person name="Taylor H.L."/>
            <person name="Tomo T."/>
            <person name="Tsuchiya T."/>
            <person name="Wang Z.T."/>
            <person name="Raymond J."/>
            <person name="Mimuro M."/>
            <person name="Blankenship R.E."/>
            <person name="Touchman J.W."/>
        </authorList>
    </citation>
    <scope>NUCLEOTIDE SEQUENCE [LARGE SCALE GENOMIC DNA]</scope>
    <source>
        <strain evidence="3">MBIC 11017</strain>
    </source>
</reference>
<keyword evidence="3" id="KW-1185">Reference proteome</keyword>
<dbReference type="KEGG" id="amr:AM1_5718"/>
<dbReference type="InterPro" id="IPR001296">
    <property type="entry name" value="Glyco_trans_1"/>
</dbReference>
<gene>
    <name evidence="2" type="ordered locus">AM1_5718</name>
</gene>
<dbReference type="EMBL" id="CP000828">
    <property type="protein sequence ID" value="ABW30665.1"/>
    <property type="molecule type" value="Genomic_DNA"/>
</dbReference>
<dbReference type="Pfam" id="PF00534">
    <property type="entry name" value="Glycos_transf_1"/>
    <property type="match status" value="1"/>
</dbReference>
<dbReference type="Gene3D" id="3.40.50.2000">
    <property type="entry name" value="Glycogen Phosphorylase B"/>
    <property type="match status" value="2"/>
</dbReference>
<dbReference type="PANTHER" id="PTHR12526">
    <property type="entry name" value="GLYCOSYLTRANSFERASE"/>
    <property type="match status" value="1"/>
</dbReference>
<dbReference type="HOGENOM" id="CLU_725155_0_0_3"/>
<protein>
    <submittedName>
        <fullName evidence="2">Glycosyl transferase, group 1 family protein, putative</fullName>
    </submittedName>
</protein>
<sequence length="371" mass="42087">MGGFGVAIRQVADLFNQNSELGVEPVFITGSLSDVSETEVMAHGTRLLILPKDKHQRRQLLNNEKFDIILTMDYRSNYRPIIDALPRVPVIIWVHDPRTPYDMKRIESTRIPGQGDNVPQGLKPVNCTSLAEIVKKSNSPFSKRPILFAQPAAYYEEKVVGTYGVEPSEITLLPNIIEHIIDEPKTIVKSEKPSVVFLARLDPYKRPWLFAELATYFPEVDFIFMGKNHFQGLGAWEPDSLPSNVKMMGHIDGEEKIRILSSAWVLANTSIHEGLAISFLEALMCETPILSCVDSENVVSRYGVYVGRWDGSGREALPKFVESLQRLLDDKDLRNRLAIDGKRWVKSSHNQERFIESFKYLCERAELTVNV</sequence>
<accession>B0CGB2</accession>
<organism evidence="2 3">
    <name type="scientific">Acaryochloris marina (strain MBIC 11017)</name>
    <dbReference type="NCBI Taxonomy" id="329726"/>
    <lineage>
        <taxon>Bacteria</taxon>
        <taxon>Bacillati</taxon>
        <taxon>Cyanobacteriota</taxon>
        <taxon>Cyanophyceae</taxon>
        <taxon>Acaryochloridales</taxon>
        <taxon>Acaryochloridaceae</taxon>
        <taxon>Acaryochloris</taxon>
    </lineage>
</organism>
<dbReference type="AlphaFoldDB" id="B0CGB2"/>
<dbReference type="CAZy" id="GT4">
    <property type="family name" value="Glycosyltransferase Family 4"/>
</dbReference>
<dbReference type="CDD" id="cd03801">
    <property type="entry name" value="GT4_PimA-like"/>
    <property type="match status" value="1"/>
</dbReference>
<dbReference type="STRING" id="329726.AM1_5718"/>
<feature type="domain" description="Glycosyl transferase family 1" evidence="1">
    <location>
        <begin position="185"/>
        <end position="343"/>
    </location>
</feature>
<name>B0CGB2_ACAM1</name>
<dbReference type="SUPFAM" id="SSF53756">
    <property type="entry name" value="UDP-Glycosyltransferase/glycogen phosphorylase"/>
    <property type="match status" value="1"/>
</dbReference>
<evidence type="ECO:0000313" key="3">
    <source>
        <dbReference type="Proteomes" id="UP000000268"/>
    </source>
</evidence>
<dbReference type="GO" id="GO:0016757">
    <property type="term" value="F:glycosyltransferase activity"/>
    <property type="evidence" value="ECO:0007669"/>
    <property type="project" value="InterPro"/>
</dbReference>
<evidence type="ECO:0000313" key="2">
    <source>
        <dbReference type="EMBL" id="ABW30665.1"/>
    </source>
</evidence>
<evidence type="ECO:0000259" key="1">
    <source>
        <dbReference type="Pfam" id="PF00534"/>
    </source>
</evidence>
<dbReference type="eggNOG" id="COG0438">
    <property type="taxonomic scope" value="Bacteria"/>
</dbReference>
<dbReference type="Proteomes" id="UP000000268">
    <property type="component" value="Chromosome"/>
</dbReference>
<proteinExistence type="predicted"/>
<keyword evidence="2" id="KW-0808">Transferase</keyword>